<organism evidence="1 2">
    <name type="scientific">Hymenobacter ginsengisoli</name>
    <dbReference type="NCBI Taxonomy" id="1051626"/>
    <lineage>
        <taxon>Bacteria</taxon>
        <taxon>Pseudomonadati</taxon>
        <taxon>Bacteroidota</taxon>
        <taxon>Cytophagia</taxon>
        <taxon>Cytophagales</taxon>
        <taxon>Hymenobacteraceae</taxon>
        <taxon>Hymenobacter</taxon>
    </lineage>
</organism>
<name>A0ABP8QJ13_9BACT</name>
<evidence type="ECO:0000313" key="1">
    <source>
        <dbReference type="EMBL" id="GAA4504254.1"/>
    </source>
</evidence>
<sequence>MGELGAGEYDQLGPEEVKKHFPSYHTHTYANAAGAESVAECI</sequence>
<proteinExistence type="predicted"/>
<dbReference type="EMBL" id="BAABGQ010000008">
    <property type="protein sequence ID" value="GAA4504254.1"/>
    <property type="molecule type" value="Genomic_DNA"/>
</dbReference>
<reference evidence="2" key="1">
    <citation type="journal article" date="2019" name="Int. J. Syst. Evol. Microbiol.">
        <title>The Global Catalogue of Microorganisms (GCM) 10K type strain sequencing project: providing services to taxonomists for standard genome sequencing and annotation.</title>
        <authorList>
            <consortium name="The Broad Institute Genomics Platform"/>
            <consortium name="The Broad Institute Genome Sequencing Center for Infectious Disease"/>
            <person name="Wu L."/>
            <person name="Ma J."/>
        </authorList>
    </citation>
    <scope>NUCLEOTIDE SEQUENCE [LARGE SCALE GENOMIC DNA]</scope>
    <source>
        <strain evidence="2">JCM 17841</strain>
    </source>
</reference>
<evidence type="ECO:0000313" key="2">
    <source>
        <dbReference type="Proteomes" id="UP001501243"/>
    </source>
</evidence>
<dbReference type="RefSeq" id="WP_255555149.1">
    <property type="nucleotide sequence ID" value="NZ_BAABGQ010000008.1"/>
</dbReference>
<dbReference type="Proteomes" id="UP001501243">
    <property type="component" value="Unassembled WGS sequence"/>
</dbReference>
<protein>
    <submittedName>
        <fullName evidence="1">Uncharacterized protein</fullName>
    </submittedName>
</protein>
<accession>A0ABP8QJ13</accession>
<keyword evidence="2" id="KW-1185">Reference proteome</keyword>
<gene>
    <name evidence="1" type="ORF">GCM10023172_30250</name>
</gene>
<comment type="caution">
    <text evidence="1">The sequence shown here is derived from an EMBL/GenBank/DDBJ whole genome shotgun (WGS) entry which is preliminary data.</text>
</comment>